<evidence type="ECO:0000313" key="2">
    <source>
        <dbReference type="EMBL" id="TFY52541.1"/>
    </source>
</evidence>
<feature type="compositionally biased region" description="Polar residues" evidence="1">
    <location>
        <begin position="20"/>
        <end position="31"/>
    </location>
</feature>
<protein>
    <submittedName>
        <fullName evidence="2">Uncharacterized protein</fullName>
    </submittedName>
</protein>
<feature type="compositionally biased region" description="Low complexity" evidence="1">
    <location>
        <begin position="7"/>
        <end position="19"/>
    </location>
</feature>
<proteinExistence type="predicted"/>
<accession>A0A4Y9XTT0</accession>
<evidence type="ECO:0000313" key="3">
    <source>
        <dbReference type="Proteomes" id="UP000298327"/>
    </source>
</evidence>
<dbReference type="Pfam" id="PF08700">
    <property type="entry name" value="VPS51_Exo84_N"/>
    <property type="match status" value="1"/>
</dbReference>
<keyword evidence="3" id="KW-1185">Reference proteome</keyword>
<dbReference type="AlphaFoldDB" id="A0A4Y9XTT0"/>
<name>A0A4Y9XTT0_9AGAM</name>
<dbReference type="Proteomes" id="UP000298327">
    <property type="component" value="Unassembled WGS sequence"/>
</dbReference>
<reference evidence="2 3" key="1">
    <citation type="submission" date="2019-02" db="EMBL/GenBank/DDBJ databases">
        <title>Genome sequencing of the rare red list fungi Dentipellis fragilis.</title>
        <authorList>
            <person name="Buettner E."/>
            <person name="Kellner H."/>
        </authorList>
    </citation>
    <scope>NUCLEOTIDE SEQUENCE [LARGE SCALE GENOMIC DNA]</scope>
    <source>
        <strain evidence="2 3">DSM 105465</strain>
    </source>
</reference>
<evidence type="ECO:0000256" key="1">
    <source>
        <dbReference type="SAM" id="MobiDB-lite"/>
    </source>
</evidence>
<feature type="region of interest" description="Disordered" evidence="1">
    <location>
        <begin position="1"/>
        <end position="57"/>
    </location>
</feature>
<comment type="caution">
    <text evidence="2">The sequence shown here is derived from an EMBL/GenBank/DDBJ whole genome shotgun (WGS) entry which is preliminary data.</text>
</comment>
<dbReference type="EMBL" id="SEOQ01001288">
    <property type="protein sequence ID" value="TFY52541.1"/>
    <property type="molecule type" value="Genomic_DNA"/>
</dbReference>
<dbReference type="STRING" id="205917.A0A4Y9XTT0"/>
<gene>
    <name evidence="2" type="ORF">EVG20_g10506</name>
</gene>
<organism evidence="2 3">
    <name type="scientific">Dentipellis fragilis</name>
    <dbReference type="NCBI Taxonomy" id="205917"/>
    <lineage>
        <taxon>Eukaryota</taxon>
        <taxon>Fungi</taxon>
        <taxon>Dikarya</taxon>
        <taxon>Basidiomycota</taxon>
        <taxon>Agaricomycotina</taxon>
        <taxon>Agaricomycetes</taxon>
        <taxon>Russulales</taxon>
        <taxon>Hericiaceae</taxon>
        <taxon>Dentipellis</taxon>
    </lineage>
</organism>
<sequence length="114" mass="12106">MAGRRPAVSVSSVASSSAAPQSTKSASQGSPSLAKFRPPTSPWPPRSASIATLPGRNDVDVTLDPDELFTKYTISEVKGVQQRLRSDADAKQEELRLMVGTGHGIATFCKLRPP</sequence>
<dbReference type="OrthoDB" id="46189at2759"/>